<dbReference type="PANTHER" id="PTHR38767:SF1">
    <property type="entry name" value="DNA POLYMERASE III SUBUNIT CHI"/>
    <property type="match status" value="1"/>
</dbReference>
<dbReference type="GO" id="GO:0003887">
    <property type="term" value="F:DNA-directed DNA polymerase activity"/>
    <property type="evidence" value="ECO:0007669"/>
    <property type="project" value="InterPro"/>
</dbReference>
<dbReference type="OrthoDB" id="9795973at2"/>
<evidence type="ECO:0000313" key="2">
    <source>
        <dbReference type="Proteomes" id="UP000317214"/>
    </source>
</evidence>
<organism evidence="1 2">
    <name type="scientific">Neokomagataea tanensis</name>
    <dbReference type="NCBI Taxonomy" id="661191"/>
    <lineage>
        <taxon>Bacteria</taxon>
        <taxon>Pseudomonadati</taxon>
        <taxon>Pseudomonadota</taxon>
        <taxon>Alphaproteobacteria</taxon>
        <taxon>Acetobacterales</taxon>
        <taxon>Acetobacteraceae</taxon>
        <taxon>Neokomagataea</taxon>
    </lineage>
</organism>
<dbReference type="PANTHER" id="PTHR38767">
    <property type="entry name" value="DNA POLYMERASE III SUBUNIT CHI"/>
    <property type="match status" value="1"/>
</dbReference>
<dbReference type="GO" id="GO:0003677">
    <property type="term" value="F:DNA binding"/>
    <property type="evidence" value="ECO:0007669"/>
    <property type="project" value="InterPro"/>
</dbReference>
<dbReference type="RefSeq" id="WP_141491929.1">
    <property type="nucleotide sequence ID" value="NZ_CP032485.1"/>
</dbReference>
<dbReference type="AlphaFoldDB" id="A0A4Y6V277"/>
<sequence length="151" mass="16869">MSSAVEIGFYHLTRATLEHVLPALLGKTLDVGERAVVCCTSTEQVSALDASLWAAKEPIWLPHGTEKTGHAEWQPIWLTAESDVPNGARFLFRIDGAGPEDLKSFTRVFDVFDGHDEQQVKRARQRWKALKSAGHKLVYWKQGERGWAKAG</sequence>
<dbReference type="Proteomes" id="UP000317214">
    <property type="component" value="Chromosome"/>
</dbReference>
<dbReference type="KEGG" id="ntn:D5366_01105"/>
<dbReference type="SUPFAM" id="SSF102400">
    <property type="entry name" value="DNA polymerase III chi subunit"/>
    <property type="match status" value="1"/>
</dbReference>
<dbReference type="GO" id="GO:0006260">
    <property type="term" value="P:DNA replication"/>
    <property type="evidence" value="ECO:0007669"/>
    <property type="project" value="InterPro"/>
</dbReference>
<gene>
    <name evidence="1" type="ORF">D5366_01105</name>
</gene>
<dbReference type="Pfam" id="PF04364">
    <property type="entry name" value="DNA_pol3_chi"/>
    <property type="match status" value="1"/>
</dbReference>
<evidence type="ECO:0000313" key="1">
    <source>
        <dbReference type="EMBL" id="QDH24093.1"/>
    </source>
</evidence>
<accession>A0A4Y6V277</accession>
<protein>
    <submittedName>
        <fullName evidence="1">DNA polymerase III subunit chi</fullName>
    </submittedName>
</protein>
<dbReference type="Gene3D" id="3.40.50.10110">
    <property type="entry name" value="DNA polymerase III subunit chi"/>
    <property type="match status" value="1"/>
</dbReference>
<dbReference type="NCBIfam" id="NF004347">
    <property type="entry name" value="PRK05728.1-4"/>
    <property type="match status" value="1"/>
</dbReference>
<dbReference type="EMBL" id="CP032485">
    <property type="protein sequence ID" value="QDH24093.1"/>
    <property type="molecule type" value="Genomic_DNA"/>
</dbReference>
<name>A0A4Y6V277_9PROT</name>
<dbReference type="InterPro" id="IPR007459">
    <property type="entry name" value="DNA_pol3_chi"/>
</dbReference>
<keyword evidence="2" id="KW-1185">Reference proteome</keyword>
<proteinExistence type="predicted"/>
<reference evidence="1 2" key="1">
    <citation type="submission" date="2018-09" db="EMBL/GenBank/DDBJ databases">
        <title>The complete genome sequence of Neokomagataea tanensis NBRC 106556(T).</title>
        <authorList>
            <person name="Chua K.-O."/>
            <person name="See-Too W.-S."/>
            <person name="Hong K.-W."/>
            <person name="Yin W.-F."/>
            <person name="Chan K.-G."/>
        </authorList>
    </citation>
    <scope>NUCLEOTIDE SEQUENCE [LARGE SCALE GENOMIC DNA]</scope>
    <source>
        <strain evidence="2">AH13 \ NBRC 106556</strain>
    </source>
</reference>
<dbReference type="GO" id="GO:0032298">
    <property type="term" value="P:positive regulation of DNA-templated DNA replication initiation"/>
    <property type="evidence" value="ECO:0007669"/>
    <property type="project" value="TreeGrafter"/>
</dbReference>
<dbReference type="InterPro" id="IPR036768">
    <property type="entry name" value="PolIII_chi_sf"/>
</dbReference>